<gene>
    <name evidence="2" type="ORF">L207DRAFT_442790</name>
</gene>
<protein>
    <recommendedName>
        <fullName evidence="1">Lipocalin-like domain-containing protein</fullName>
    </recommendedName>
</protein>
<proteinExistence type="predicted"/>
<dbReference type="Pfam" id="PF13924">
    <property type="entry name" value="Lipocalin_5"/>
    <property type="match status" value="1"/>
</dbReference>
<dbReference type="AlphaFoldDB" id="A0A2J6QXI4"/>
<reference evidence="2 3" key="1">
    <citation type="submission" date="2016-04" db="EMBL/GenBank/DDBJ databases">
        <title>A degradative enzymes factory behind the ericoid mycorrhizal symbiosis.</title>
        <authorList>
            <consortium name="DOE Joint Genome Institute"/>
            <person name="Martino E."/>
            <person name="Morin E."/>
            <person name="Grelet G."/>
            <person name="Kuo A."/>
            <person name="Kohler A."/>
            <person name="Daghino S."/>
            <person name="Barry K."/>
            <person name="Choi C."/>
            <person name="Cichocki N."/>
            <person name="Clum A."/>
            <person name="Copeland A."/>
            <person name="Hainaut M."/>
            <person name="Haridas S."/>
            <person name="Labutti K."/>
            <person name="Lindquist E."/>
            <person name="Lipzen A."/>
            <person name="Khouja H.-R."/>
            <person name="Murat C."/>
            <person name="Ohm R."/>
            <person name="Olson A."/>
            <person name="Spatafora J."/>
            <person name="Veneault-Fourrey C."/>
            <person name="Henrissat B."/>
            <person name="Grigoriev I."/>
            <person name="Martin F."/>
            <person name="Perotto S."/>
        </authorList>
    </citation>
    <scope>NUCLEOTIDE SEQUENCE [LARGE SCALE GENOMIC DNA]</scope>
    <source>
        <strain evidence="2 3">F</strain>
    </source>
</reference>
<name>A0A2J6QXI4_HYAVF</name>
<accession>A0A2J6QXI4</accession>
<evidence type="ECO:0000313" key="3">
    <source>
        <dbReference type="Proteomes" id="UP000235786"/>
    </source>
</evidence>
<dbReference type="EMBL" id="KZ613964">
    <property type="protein sequence ID" value="PMD30961.1"/>
    <property type="molecule type" value="Genomic_DNA"/>
</dbReference>
<dbReference type="OrthoDB" id="3904217at2759"/>
<evidence type="ECO:0000313" key="2">
    <source>
        <dbReference type="EMBL" id="PMD30961.1"/>
    </source>
</evidence>
<dbReference type="Proteomes" id="UP000235786">
    <property type="component" value="Unassembled WGS sequence"/>
</dbReference>
<sequence length="140" mass="15623">MHLEFAQLIGVWKLLYINVTNPALYIDYGPDLFGRIIITQEGYFNAMITDHGPGLPANVTWQNATDAQLGAVAAKMTIYEGPVTLVHQDNLTFTHTQIETALNPAWVDTLQVRQAELVETEGKKILTLIPWAVSLMFIPD</sequence>
<feature type="domain" description="Lipocalin-like" evidence="1">
    <location>
        <begin position="9"/>
        <end position="126"/>
    </location>
</feature>
<organism evidence="2 3">
    <name type="scientific">Hyaloscypha variabilis (strain UAMH 11265 / GT02V1 / F)</name>
    <name type="common">Meliniomyces variabilis</name>
    <dbReference type="NCBI Taxonomy" id="1149755"/>
    <lineage>
        <taxon>Eukaryota</taxon>
        <taxon>Fungi</taxon>
        <taxon>Dikarya</taxon>
        <taxon>Ascomycota</taxon>
        <taxon>Pezizomycotina</taxon>
        <taxon>Leotiomycetes</taxon>
        <taxon>Helotiales</taxon>
        <taxon>Hyaloscyphaceae</taxon>
        <taxon>Hyaloscypha</taxon>
        <taxon>Hyaloscypha variabilis</taxon>
    </lineage>
</organism>
<dbReference type="InterPro" id="IPR024311">
    <property type="entry name" value="Lipocalin-like"/>
</dbReference>
<keyword evidence="3" id="KW-1185">Reference proteome</keyword>
<evidence type="ECO:0000259" key="1">
    <source>
        <dbReference type="Pfam" id="PF13924"/>
    </source>
</evidence>